<dbReference type="PRINTS" id="PR00458">
    <property type="entry name" value="PEROXIDASE"/>
</dbReference>
<comment type="cofactor">
    <cofactor evidence="6">
        <name>heme b</name>
        <dbReference type="ChEBI" id="CHEBI:60344"/>
    </cofactor>
    <text evidence="6">Binds 1 heme b (iron(II)-protoporphyrin IX) group per subunit.</text>
</comment>
<evidence type="ECO:0000256" key="1">
    <source>
        <dbReference type="ARBA" id="ARBA00006089"/>
    </source>
</evidence>
<dbReference type="SUPFAM" id="SSF48113">
    <property type="entry name" value="Heme-dependent peroxidases"/>
    <property type="match status" value="1"/>
</dbReference>
<comment type="cofactor">
    <cofactor evidence="6">
        <name>Ca(2+)</name>
        <dbReference type="ChEBI" id="CHEBI:29108"/>
    </cofactor>
    <text evidence="6">Binds 2 calcium ions per subunit.</text>
</comment>
<dbReference type="InterPro" id="IPR001621">
    <property type="entry name" value="Ligninase"/>
</dbReference>
<dbReference type="Proteomes" id="UP000054558">
    <property type="component" value="Unassembled WGS sequence"/>
</dbReference>
<feature type="binding site" evidence="6">
    <location>
        <position position="188"/>
    </location>
    <ligand>
        <name>Ca(2+)</name>
        <dbReference type="ChEBI" id="CHEBI:29108"/>
        <label>2</label>
    </ligand>
</feature>
<dbReference type="PANTHER" id="PTHR31356:SF8">
    <property type="entry name" value="L-ASCORBATE PEROXIDASE 6-RELATED"/>
    <property type="match status" value="1"/>
</dbReference>
<dbReference type="GO" id="GO:0042744">
    <property type="term" value="P:hydrogen peroxide catabolic process"/>
    <property type="evidence" value="ECO:0000318"/>
    <property type="project" value="GO_Central"/>
</dbReference>
<dbReference type="PROSITE" id="PS50873">
    <property type="entry name" value="PEROXIDASE_4"/>
    <property type="match status" value="1"/>
</dbReference>
<dbReference type="EMBL" id="DF236966">
    <property type="protein sequence ID" value="GAQ78691.1"/>
    <property type="molecule type" value="Genomic_DNA"/>
</dbReference>
<feature type="binding site" evidence="6">
    <location>
        <position position="204"/>
    </location>
    <ligand>
        <name>Ca(2+)</name>
        <dbReference type="ChEBI" id="CHEBI:29108"/>
        <label>2</label>
    </ligand>
</feature>
<feature type="domain" description="Plant heme peroxidase family profile" evidence="8">
    <location>
        <begin position="96"/>
        <end position="266"/>
    </location>
</feature>
<accession>A0A1Y1HNY6</accession>
<evidence type="ECO:0000256" key="3">
    <source>
        <dbReference type="ARBA" id="ARBA00023002"/>
    </source>
</evidence>
<dbReference type="Gene3D" id="1.10.420.10">
    <property type="entry name" value="Peroxidase, domain 2"/>
    <property type="match status" value="1"/>
</dbReference>
<feature type="binding site" evidence="6">
    <location>
        <position position="202"/>
    </location>
    <ligand>
        <name>Ca(2+)</name>
        <dbReference type="ChEBI" id="CHEBI:29108"/>
        <label>2</label>
    </ligand>
</feature>
<dbReference type="InterPro" id="IPR044831">
    <property type="entry name" value="Ccp1-like"/>
</dbReference>
<keyword evidence="10" id="KW-1185">Reference proteome</keyword>
<comment type="similarity">
    <text evidence="2">Belongs to the peroxidase family. Ascorbate peroxidase subfamily.</text>
</comment>
<dbReference type="GO" id="GO:0046872">
    <property type="term" value="F:metal ion binding"/>
    <property type="evidence" value="ECO:0007669"/>
    <property type="project" value="UniProtKB-KW"/>
</dbReference>
<keyword evidence="6" id="KW-0479">Metal-binding</keyword>
<gene>
    <name evidence="9" type="ORF">KFL_000170370</name>
</gene>
<name>A0A1Y1HNY6_KLENI</name>
<dbReference type="AlphaFoldDB" id="A0A1Y1HNY6"/>
<evidence type="ECO:0000256" key="4">
    <source>
        <dbReference type="ARBA" id="ARBA00023157"/>
    </source>
</evidence>
<dbReference type="OrthoDB" id="2859658at2759"/>
<evidence type="ECO:0000256" key="5">
    <source>
        <dbReference type="ARBA" id="ARBA00023180"/>
    </source>
</evidence>
<feature type="binding site" evidence="6">
    <location>
        <position position="209"/>
    </location>
    <ligand>
        <name>Ca(2+)</name>
        <dbReference type="ChEBI" id="CHEBI:29108"/>
        <label>2</label>
    </ligand>
</feature>
<dbReference type="GO" id="GO:0020037">
    <property type="term" value="F:heme binding"/>
    <property type="evidence" value="ECO:0007669"/>
    <property type="project" value="InterPro"/>
</dbReference>
<dbReference type="InterPro" id="IPR010255">
    <property type="entry name" value="Haem_peroxidase_sf"/>
</dbReference>
<dbReference type="OMA" id="YVFDNEY"/>
<evidence type="ECO:0000256" key="7">
    <source>
        <dbReference type="SAM" id="SignalP"/>
    </source>
</evidence>
<sequence>MKGRRFLLFVVFCFVALSPFLNNIEARQDPTWEASKKELNGGPEERRMLSQIQPRDDQDALRQVAFSVFQDYVQCNKNAGNMLRLAFHGQSVLKFNFGIVEAAREDINRLSGLPSISYADVIQLGGAFAVETCGGPSIPLTLGRVDASGPDIVSNLPGIARNTSLLQDYFNASGYDTAELVAMMGGHTLGISRGFQPLGRLDPTPEVFDNAYFQMLLQGGGSFGVDQCLMDDQKFASIVATYAENQSQFFEDFVSAYVKMSLLGIS</sequence>
<keyword evidence="7" id="KW-0732">Signal</keyword>
<keyword evidence="5" id="KW-0325">Glycoprotein</keyword>
<reference evidence="9 10" key="1">
    <citation type="journal article" date="2014" name="Nat. Commun.">
        <title>Klebsormidium flaccidum genome reveals primary factors for plant terrestrial adaptation.</title>
        <authorList>
            <person name="Hori K."/>
            <person name="Maruyama F."/>
            <person name="Fujisawa T."/>
            <person name="Togashi T."/>
            <person name="Yamamoto N."/>
            <person name="Seo M."/>
            <person name="Sato S."/>
            <person name="Yamada T."/>
            <person name="Mori H."/>
            <person name="Tajima N."/>
            <person name="Moriyama T."/>
            <person name="Ikeuchi M."/>
            <person name="Watanabe M."/>
            <person name="Wada H."/>
            <person name="Kobayashi K."/>
            <person name="Saito M."/>
            <person name="Masuda T."/>
            <person name="Sasaki-Sekimoto Y."/>
            <person name="Mashiguchi K."/>
            <person name="Awai K."/>
            <person name="Shimojima M."/>
            <person name="Masuda S."/>
            <person name="Iwai M."/>
            <person name="Nobusawa T."/>
            <person name="Narise T."/>
            <person name="Kondo S."/>
            <person name="Saito H."/>
            <person name="Sato R."/>
            <person name="Murakawa M."/>
            <person name="Ihara Y."/>
            <person name="Oshima-Yamada Y."/>
            <person name="Ohtaka K."/>
            <person name="Satoh M."/>
            <person name="Sonobe K."/>
            <person name="Ishii M."/>
            <person name="Ohtani R."/>
            <person name="Kanamori-Sato M."/>
            <person name="Honoki R."/>
            <person name="Miyazaki D."/>
            <person name="Mochizuki H."/>
            <person name="Umetsu J."/>
            <person name="Higashi K."/>
            <person name="Shibata D."/>
            <person name="Kamiya Y."/>
            <person name="Sato N."/>
            <person name="Nakamura Y."/>
            <person name="Tabata S."/>
            <person name="Ida S."/>
            <person name="Kurokawa K."/>
            <person name="Ohta H."/>
        </authorList>
    </citation>
    <scope>NUCLEOTIDE SEQUENCE [LARGE SCALE GENOMIC DNA]</scope>
    <source>
        <strain evidence="9 10">NIES-2285</strain>
    </source>
</reference>
<dbReference type="GO" id="GO:0034599">
    <property type="term" value="P:cellular response to oxidative stress"/>
    <property type="evidence" value="ECO:0000318"/>
    <property type="project" value="GO_Central"/>
</dbReference>
<dbReference type="PROSITE" id="PS00435">
    <property type="entry name" value="PEROXIDASE_1"/>
    <property type="match status" value="1"/>
</dbReference>
<dbReference type="InterPro" id="IPR019793">
    <property type="entry name" value="Peroxidases_heam-ligand_BS"/>
</dbReference>
<dbReference type="PRINTS" id="PR00462">
    <property type="entry name" value="LIGNINASE"/>
</dbReference>
<feature type="signal peptide" evidence="7">
    <location>
        <begin position="1"/>
        <end position="26"/>
    </location>
</feature>
<keyword evidence="9" id="KW-0575">Peroxidase</keyword>
<dbReference type="InterPro" id="IPR002016">
    <property type="entry name" value="Haem_peroxidase"/>
</dbReference>
<keyword evidence="3" id="KW-0560">Oxidoreductase</keyword>
<feature type="binding site" description="axial binding residue" evidence="6">
    <location>
        <position position="187"/>
    </location>
    <ligand>
        <name>heme b</name>
        <dbReference type="ChEBI" id="CHEBI:60344"/>
    </ligand>
    <ligandPart>
        <name>Fe</name>
        <dbReference type="ChEBI" id="CHEBI:18248"/>
    </ligandPart>
</feature>
<keyword evidence="6" id="KW-0106">Calcium</keyword>
<evidence type="ECO:0000313" key="10">
    <source>
        <dbReference type="Proteomes" id="UP000054558"/>
    </source>
</evidence>
<dbReference type="STRING" id="105231.A0A1Y1HNY6"/>
<evidence type="ECO:0000256" key="6">
    <source>
        <dbReference type="PIRSR" id="PIRSR601621-2"/>
    </source>
</evidence>
<dbReference type="GO" id="GO:0000302">
    <property type="term" value="P:response to reactive oxygen species"/>
    <property type="evidence" value="ECO:0000318"/>
    <property type="project" value="GO_Central"/>
</dbReference>
<comment type="similarity">
    <text evidence="1">Belongs to the peroxidase family. Ligninase subfamily.</text>
</comment>
<dbReference type="Gene3D" id="1.10.520.10">
    <property type="match status" value="1"/>
</dbReference>
<proteinExistence type="inferred from homology"/>
<dbReference type="PANTHER" id="PTHR31356">
    <property type="entry name" value="THYLAKOID LUMENAL 29 KDA PROTEIN, CHLOROPLASTIC-RELATED"/>
    <property type="match status" value="1"/>
</dbReference>
<evidence type="ECO:0000256" key="2">
    <source>
        <dbReference type="ARBA" id="ARBA00006873"/>
    </source>
</evidence>
<keyword evidence="6" id="KW-0349">Heme</keyword>
<evidence type="ECO:0000259" key="8">
    <source>
        <dbReference type="PROSITE" id="PS50873"/>
    </source>
</evidence>
<organism evidence="9 10">
    <name type="scientific">Klebsormidium nitens</name>
    <name type="common">Green alga</name>
    <name type="synonym">Ulothrix nitens</name>
    <dbReference type="NCBI Taxonomy" id="105231"/>
    <lineage>
        <taxon>Eukaryota</taxon>
        <taxon>Viridiplantae</taxon>
        <taxon>Streptophyta</taxon>
        <taxon>Klebsormidiophyceae</taxon>
        <taxon>Klebsormidiales</taxon>
        <taxon>Klebsormidiaceae</taxon>
        <taxon>Klebsormidium</taxon>
    </lineage>
</organism>
<keyword evidence="4" id="KW-1015">Disulfide bond</keyword>
<dbReference type="Pfam" id="PF00141">
    <property type="entry name" value="peroxidase"/>
    <property type="match status" value="1"/>
</dbReference>
<evidence type="ECO:0000313" key="9">
    <source>
        <dbReference type="EMBL" id="GAQ78691.1"/>
    </source>
</evidence>
<keyword evidence="6" id="KW-0408">Iron</keyword>
<protein>
    <submittedName>
        <fullName evidence="9">Ascorbate peroxidase</fullName>
    </submittedName>
</protein>
<feature type="chain" id="PRO_5011987921" evidence="7">
    <location>
        <begin position="27"/>
        <end position="266"/>
    </location>
</feature>
<dbReference type="GO" id="GO:0004601">
    <property type="term" value="F:peroxidase activity"/>
    <property type="evidence" value="ECO:0000318"/>
    <property type="project" value="GO_Central"/>
</dbReference>